<dbReference type="InterPro" id="IPR014043">
    <property type="entry name" value="Acyl_transferase_dom"/>
</dbReference>
<dbReference type="RefSeq" id="WP_012102700.1">
    <property type="nucleotide sequence ID" value="NC_009706.1"/>
</dbReference>
<name>A5MZS2_CLOK5</name>
<proteinExistence type="predicted"/>
<evidence type="ECO:0000313" key="6">
    <source>
        <dbReference type="EMBL" id="EDK34368.1"/>
    </source>
</evidence>
<comment type="catalytic activity">
    <reaction evidence="4">
        <text>holo-[ACP] + malonyl-CoA = malonyl-[ACP] + CoA</text>
        <dbReference type="Rhea" id="RHEA:41792"/>
        <dbReference type="Rhea" id="RHEA-COMP:9623"/>
        <dbReference type="Rhea" id="RHEA-COMP:9685"/>
        <dbReference type="ChEBI" id="CHEBI:57287"/>
        <dbReference type="ChEBI" id="CHEBI:57384"/>
        <dbReference type="ChEBI" id="CHEBI:64479"/>
        <dbReference type="ChEBI" id="CHEBI:78449"/>
        <dbReference type="EC" id="2.3.1.39"/>
    </reaction>
</comment>
<evidence type="ECO:0000259" key="5">
    <source>
        <dbReference type="SMART" id="SM00827"/>
    </source>
</evidence>
<keyword evidence="7" id="KW-1185">Reference proteome</keyword>
<dbReference type="SMART" id="SM00827">
    <property type="entry name" value="PKS_AT"/>
    <property type="match status" value="1"/>
</dbReference>
<dbReference type="Pfam" id="PF00698">
    <property type="entry name" value="Acyl_transf_1"/>
    <property type="match status" value="1"/>
</dbReference>
<dbReference type="InterPro" id="IPR016035">
    <property type="entry name" value="Acyl_Trfase/lysoPLipase"/>
</dbReference>
<dbReference type="AlphaFoldDB" id="A5MZS2"/>
<dbReference type="GO" id="GO:0005829">
    <property type="term" value="C:cytosol"/>
    <property type="evidence" value="ECO:0007669"/>
    <property type="project" value="TreeGrafter"/>
</dbReference>
<sequence length="421" mass="47966">MSKLAFLFPGQGSQYVGMGKAMYDRYPLVKQIFQEAEYTLEYNVAKMCFQGDIEELSKTEITQPAILTVSYAAFQVYMKEIGINPEFCAGHSLGEYSALTCSGVLKFSDALEIVSLRGKLMQEAAAISGGMMAVVHGMEVEHIRTICKSIYERKNSLICIACYNCPKQVAVSLQDNMFEIFKVEIENLGGKVIPIKVSVPSHSDIMYGAAYKLKEALKEYKYNNFKWPVISNVTGKPYMKTEDIVYNLTAQMTNPVMWQQSINYIKDQSIHICVDMGPGTVLKNLTRQITSDITVHSFESIENFEILRKDFLLNIYNEEKSTALKLIDRCLAAAICTENNNWNGTEYYKGVIIPYRQIKKMREDIEKSACKSNLEKVEEALDMLKMVFDTKKVPMEERKERLNEILNEINMKQISSYVIKS</sequence>
<dbReference type="STRING" id="431943.CKL_2356"/>
<dbReference type="SUPFAM" id="SSF55048">
    <property type="entry name" value="Probable ACP-binding domain of malonyl-CoA ACP transacylase"/>
    <property type="match status" value="1"/>
</dbReference>
<dbReference type="PANTHER" id="PTHR42681:SF1">
    <property type="entry name" value="MALONYL-COA-ACYL CARRIER PROTEIN TRANSACYLASE, MITOCHONDRIAL"/>
    <property type="match status" value="1"/>
</dbReference>
<dbReference type="SUPFAM" id="SSF52151">
    <property type="entry name" value="FabD/lysophospholipase-like"/>
    <property type="match status" value="1"/>
</dbReference>
<dbReference type="InterPro" id="IPR001227">
    <property type="entry name" value="Ac_transferase_dom_sf"/>
</dbReference>
<evidence type="ECO:0000256" key="3">
    <source>
        <dbReference type="ARBA" id="ARBA00023315"/>
    </source>
</evidence>
<dbReference type="HOGENOM" id="CLU_030558_1_0_9"/>
<dbReference type="InterPro" id="IPR050858">
    <property type="entry name" value="Mal-CoA-ACP_Trans/PKS_FabD"/>
</dbReference>
<dbReference type="Gene3D" id="3.40.366.10">
    <property type="entry name" value="Malonyl-Coenzyme A Acyl Carrier Protein, domain 2"/>
    <property type="match status" value="1"/>
</dbReference>
<reference evidence="6 7" key="1">
    <citation type="journal article" date="2008" name="Proc. Natl. Acad. Sci. U.S.A.">
        <title>The genome of Clostridium kluyveri, a strict anaerobe with unique metabolic features.</title>
        <authorList>
            <person name="Seedorf H."/>
            <person name="Fricke W.F."/>
            <person name="Veith B."/>
            <person name="Brueggemann H."/>
            <person name="Liesegang H."/>
            <person name="Strittmatter A."/>
            <person name="Miethke M."/>
            <person name="Buckel W."/>
            <person name="Hinderberger J."/>
            <person name="Li F."/>
            <person name="Hagemeier C."/>
            <person name="Thauer R.K."/>
            <person name="Gottschalk G."/>
        </authorList>
    </citation>
    <scope>NUCLEOTIDE SEQUENCE [LARGE SCALE GENOMIC DNA]</scope>
    <source>
        <strain evidence="7">ATCC 8527 / DSM 555 / NCIMB 10680</strain>
    </source>
</reference>
<feature type="domain" description="Malonyl-CoA:ACP transacylase (MAT)" evidence="5">
    <location>
        <begin position="7"/>
        <end position="311"/>
    </location>
</feature>
<organism evidence="6 7">
    <name type="scientific">Clostridium kluyveri (strain ATCC 8527 / DSM 555 / NBRC 12016 / NCIMB 10680 / K1)</name>
    <dbReference type="NCBI Taxonomy" id="431943"/>
    <lineage>
        <taxon>Bacteria</taxon>
        <taxon>Bacillati</taxon>
        <taxon>Bacillota</taxon>
        <taxon>Clostridia</taxon>
        <taxon>Eubacteriales</taxon>
        <taxon>Clostridiaceae</taxon>
        <taxon>Clostridium</taxon>
    </lineage>
</organism>
<dbReference type="KEGG" id="ckl:CKL_2356"/>
<dbReference type="EMBL" id="CP000673">
    <property type="protein sequence ID" value="EDK34368.1"/>
    <property type="molecule type" value="Genomic_DNA"/>
</dbReference>
<dbReference type="EC" id="2.3.1.39" evidence="1"/>
<dbReference type="eggNOG" id="COG0331">
    <property type="taxonomic scope" value="Bacteria"/>
</dbReference>
<dbReference type="InterPro" id="IPR004410">
    <property type="entry name" value="Malonyl_CoA-ACP_transAc_FabD"/>
</dbReference>
<keyword evidence="3" id="KW-0012">Acyltransferase</keyword>
<protein>
    <recommendedName>
        <fullName evidence="1">[acyl-carrier-protein] S-malonyltransferase</fullName>
        <ecNumber evidence="1">2.3.1.39</ecNumber>
    </recommendedName>
</protein>
<dbReference type="GO" id="GO:0004314">
    <property type="term" value="F:[acyl-carrier-protein] S-malonyltransferase activity"/>
    <property type="evidence" value="ECO:0007669"/>
    <property type="project" value="UniProtKB-EC"/>
</dbReference>
<dbReference type="InterPro" id="IPR016036">
    <property type="entry name" value="Malonyl_transacylase_ACP-bd"/>
</dbReference>
<keyword evidence="2" id="KW-0808">Transferase</keyword>
<dbReference type="GO" id="GO:0006633">
    <property type="term" value="P:fatty acid biosynthetic process"/>
    <property type="evidence" value="ECO:0007669"/>
    <property type="project" value="TreeGrafter"/>
</dbReference>
<gene>
    <name evidence="6" type="ordered locus">CKL_2356</name>
</gene>
<evidence type="ECO:0000313" key="7">
    <source>
        <dbReference type="Proteomes" id="UP000002411"/>
    </source>
</evidence>
<accession>A5MZS2</accession>
<dbReference type="Proteomes" id="UP000002411">
    <property type="component" value="Chromosome"/>
</dbReference>
<evidence type="ECO:0000256" key="4">
    <source>
        <dbReference type="ARBA" id="ARBA00048462"/>
    </source>
</evidence>
<dbReference type="NCBIfam" id="TIGR00128">
    <property type="entry name" value="fabD"/>
    <property type="match status" value="1"/>
</dbReference>
<dbReference type="PANTHER" id="PTHR42681">
    <property type="entry name" value="MALONYL-COA-ACYL CARRIER PROTEIN TRANSACYLASE, MITOCHONDRIAL"/>
    <property type="match status" value="1"/>
</dbReference>
<dbReference type="Gene3D" id="3.30.70.250">
    <property type="entry name" value="Malonyl-CoA ACP transacylase, ACP-binding"/>
    <property type="match status" value="1"/>
</dbReference>
<evidence type="ECO:0000256" key="1">
    <source>
        <dbReference type="ARBA" id="ARBA00013258"/>
    </source>
</evidence>
<evidence type="ECO:0000256" key="2">
    <source>
        <dbReference type="ARBA" id="ARBA00022679"/>
    </source>
</evidence>